<dbReference type="Pfam" id="PF04542">
    <property type="entry name" value="Sigma70_r2"/>
    <property type="match status" value="1"/>
</dbReference>
<reference evidence="8" key="1">
    <citation type="journal article" date="2019" name="Int. J. Syst. Evol. Microbiol.">
        <title>The Global Catalogue of Microorganisms (GCM) 10K type strain sequencing project: providing services to taxonomists for standard genome sequencing and annotation.</title>
        <authorList>
            <consortium name="The Broad Institute Genomics Platform"/>
            <consortium name="The Broad Institute Genome Sequencing Center for Infectious Disease"/>
            <person name="Wu L."/>
            <person name="Ma J."/>
        </authorList>
    </citation>
    <scope>NUCLEOTIDE SEQUENCE [LARGE SCALE GENOMIC DNA]</scope>
    <source>
        <strain evidence="8">JCM 17858</strain>
    </source>
</reference>
<dbReference type="Gene3D" id="1.10.10.10">
    <property type="entry name" value="Winged helix-like DNA-binding domain superfamily/Winged helix DNA-binding domain"/>
    <property type="match status" value="1"/>
</dbReference>
<keyword evidence="2" id="KW-0805">Transcription regulation</keyword>
<evidence type="ECO:0000313" key="7">
    <source>
        <dbReference type="EMBL" id="GAA4521062.1"/>
    </source>
</evidence>
<keyword evidence="8" id="KW-1185">Reference proteome</keyword>
<dbReference type="InterPro" id="IPR007627">
    <property type="entry name" value="RNA_pol_sigma70_r2"/>
</dbReference>
<accession>A0ABP8R969</accession>
<dbReference type="PANTHER" id="PTHR43133">
    <property type="entry name" value="RNA POLYMERASE ECF-TYPE SIGMA FACTO"/>
    <property type="match status" value="1"/>
</dbReference>
<dbReference type="InterPro" id="IPR013325">
    <property type="entry name" value="RNA_pol_sigma_r2"/>
</dbReference>
<feature type="domain" description="RNA polymerase sigma factor 70 region 4 type 2" evidence="6">
    <location>
        <begin position="117"/>
        <end position="162"/>
    </location>
</feature>
<evidence type="ECO:0000256" key="2">
    <source>
        <dbReference type="ARBA" id="ARBA00023015"/>
    </source>
</evidence>
<keyword evidence="4" id="KW-0804">Transcription</keyword>
<dbReference type="CDD" id="cd06171">
    <property type="entry name" value="Sigma70_r4"/>
    <property type="match status" value="1"/>
</dbReference>
<comment type="caution">
    <text evidence="7">The sequence shown here is derived from an EMBL/GenBank/DDBJ whole genome shotgun (WGS) entry which is preliminary data.</text>
</comment>
<dbReference type="Pfam" id="PF08281">
    <property type="entry name" value="Sigma70_r4_2"/>
    <property type="match status" value="1"/>
</dbReference>
<name>A0ABP8R969_9SPHI</name>
<proteinExistence type="inferred from homology"/>
<dbReference type="InterPro" id="IPR036388">
    <property type="entry name" value="WH-like_DNA-bd_sf"/>
</dbReference>
<dbReference type="InterPro" id="IPR013324">
    <property type="entry name" value="RNA_pol_sigma_r3/r4-like"/>
</dbReference>
<evidence type="ECO:0000313" key="8">
    <source>
        <dbReference type="Proteomes" id="UP001500394"/>
    </source>
</evidence>
<dbReference type="RefSeq" id="WP_345069137.1">
    <property type="nucleotide sequence ID" value="NZ_BAABGR010000044.1"/>
</dbReference>
<evidence type="ECO:0000259" key="6">
    <source>
        <dbReference type="Pfam" id="PF08281"/>
    </source>
</evidence>
<organism evidence="7 8">
    <name type="scientific">Sphingobacterium thermophilum</name>
    <dbReference type="NCBI Taxonomy" id="768534"/>
    <lineage>
        <taxon>Bacteria</taxon>
        <taxon>Pseudomonadati</taxon>
        <taxon>Bacteroidota</taxon>
        <taxon>Sphingobacteriia</taxon>
        <taxon>Sphingobacteriales</taxon>
        <taxon>Sphingobacteriaceae</taxon>
        <taxon>Sphingobacterium</taxon>
    </lineage>
</organism>
<dbReference type="Proteomes" id="UP001500394">
    <property type="component" value="Unassembled WGS sequence"/>
</dbReference>
<evidence type="ECO:0000256" key="3">
    <source>
        <dbReference type="ARBA" id="ARBA00023082"/>
    </source>
</evidence>
<gene>
    <name evidence="7" type="ORF">GCM10023173_25910</name>
</gene>
<evidence type="ECO:0000256" key="4">
    <source>
        <dbReference type="ARBA" id="ARBA00023163"/>
    </source>
</evidence>
<dbReference type="Gene3D" id="1.10.1740.10">
    <property type="match status" value="1"/>
</dbReference>
<keyword evidence="3" id="KW-0731">Sigma factor</keyword>
<dbReference type="InterPro" id="IPR013249">
    <property type="entry name" value="RNA_pol_sigma70_r4_t2"/>
</dbReference>
<evidence type="ECO:0000256" key="1">
    <source>
        <dbReference type="ARBA" id="ARBA00010641"/>
    </source>
</evidence>
<dbReference type="SUPFAM" id="SSF88946">
    <property type="entry name" value="Sigma2 domain of RNA polymerase sigma factors"/>
    <property type="match status" value="1"/>
</dbReference>
<dbReference type="NCBIfam" id="TIGR02937">
    <property type="entry name" value="sigma70-ECF"/>
    <property type="match status" value="1"/>
</dbReference>
<dbReference type="PANTHER" id="PTHR43133:SF46">
    <property type="entry name" value="RNA POLYMERASE SIGMA-70 FACTOR ECF SUBFAMILY"/>
    <property type="match status" value="1"/>
</dbReference>
<dbReference type="SUPFAM" id="SSF88659">
    <property type="entry name" value="Sigma3 and sigma4 domains of RNA polymerase sigma factors"/>
    <property type="match status" value="1"/>
</dbReference>
<dbReference type="InterPro" id="IPR014284">
    <property type="entry name" value="RNA_pol_sigma-70_dom"/>
</dbReference>
<dbReference type="InterPro" id="IPR039425">
    <property type="entry name" value="RNA_pol_sigma-70-like"/>
</dbReference>
<dbReference type="EMBL" id="BAABGR010000044">
    <property type="protein sequence ID" value="GAA4521062.1"/>
    <property type="molecule type" value="Genomic_DNA"/>
</dbReference>
<evidence type="ECO:0000259" key="5">
    <source>
        <dbReference type="Pfam" id="PF04542"/>
    </source>
</evidence>
<protein>
    <submittedName>
        <fullName evidence="7">RNA polymerase sigma-70 factor</fullName>
    </submittedName>
</protein>
<feature type="domain" description="RNA polymerase sigma-70 region 2" evidence="5">
    <location>
        <begin position="26"/>
        <end position="91"/>
    </location>
</feature>
<sequence>MSAKKINEAQLIPLLKKGDGSAFALIYEYYAPVLWSFLEKFNLPHVDIEDSIQTTFIKLWENKEKIEEGKPLKNFLMTLAKNDIYNRVKRNIIAQKYLNNLIPEEETEMDNSKELQMILLRILESLPEKRATVFRMSRLEGLKNDEIAKELGISKSTVENHINNSSSLIKKILKNLGFNLLCLFSFFS</sequence>
<comment type="similarity">
    <text evidence="1">Belongs to the sigma-70 factor family. ECF subfamily.</text>
</comment>